<dbReference type="Pfam" id="PF01614">
    <property type="entry name" value="IclR_C"/>
    <property type="match status" value="1"/>
</dbReference>
<evidence type="ECO:0000259" key="5">
    <source>
        <dbReference type="PROSITE" id="PS51077"/>
    </source>
</evidence>
<organism evidence="7 8">
    <name type="scientific">Streptomyces buecherae</name>
    <dbReference type="NCBI Taxonomy" id="2763006"/>
    <lineage>
        <taxon>Bacteria</taxon>
        <taxon>Bacillati</taxon>
        <taxon>Actinomycetota</taxon>
        <taxon>Actinomycetes</taxon>
        <taxon>Kitasatosporales</taxon>
        <taxon>Streptomycetaceae</taxon>
        <taxon>Streptomyces</taxon>
    </lineage>
</organism>
<dbReference type="SUPFAM" id="SSF55781">
    <property type="entry name" value="GAF domain-like"/>
    <property type="match status" value="1"/>
</dbReference>
<dbReference type="InterPro" id="IPR050707">
    <property type="entry name" value="HTH_MetabolicPath_Reg"/>
</dbReference>
<feature type="domain" description="IclR-ED" evidence="6">
    <location>
        <begin position="129"/>
        <end position="308"/>
    </location>
</feature>
<evidence type="ECO:0000256" key="1">
    <source>
        <dbReference type="ARBA" id="ARBA00023015"/>
    </source>
</evidence>
<dbReference type="FunFam" id="1.10.10.10:FF:000439">
    <property type="entry name" value="IclR family transcriptional regulator"/>
    <property type="match status" value="1"/>
</dbReference>
<keyword evidence="1" id="KW-0805">Transcription regulation</keyword>
<protein>
    <submittedName>
        <fullName evidence="7">IclR family transcriptional regulator</fullName>
    </submittedName>
</protein>
<sequence length="312" mass="33235">MRTNPSLPAIAACGRLGAELRRRVGCRWPVGQRATRRLGRSPPPRKEADVSTSARSHTASTASSGGVQSLERAFDLLERMADAGGEVGLSELATSSGLPLPTIHRLMRTLVATGYVRQQPNRRYSLGPRLIRLGESASRLLGTWARPHLARLVEETGETANMALLDGDEVVYVAQVPSRHSMRMFTEVGRRVLPHSTGVGKALLAPVPDDEVRALLARTGMPAATEKTITTPDAFVSALETVRSAGYAVDDNEQEIGVRCLAVTVPDSPTATAISISGPAGRVTDAAKERIVPLLKEVARDLSRTLAATGPA</sequence>
<dbReference type="GO" id="GO:0003700">
    <property type="term" value="F:DNA-binding transcription factor activity"/>
    <property type="evidence" value="ECO:0007669"/>
    <property type="project" value="TreeGrafter"/>
</dbReference>
<dbReference type="SUPFAM" id="SSF46785">
    <property type="entry name" value="Winged helix' DNA-binding domain"/>
    <property type="match status" value="1"/>
</dbReference>
<dbReference type="Proteomes" id="UP000509303">
    <property type="component" value="Chromosome"/>
</dbReference>
<dbReference type="InterPro" id="IPR014757">
    <property type="entry name" value="Tscrpt_reg_IclR_C"/>
</dbReference>
<evidence type="ECO:0000313" key="7">
    <source>
        <dbReference type="EMBL" id="QKW53008.1"/>
    </source>
</evidence>
<evidence type="ECO:0000256" key="2">
    <source>
        <dbReference type="ARBA" id="ARBA00023125"/>
    </source>
</evidence>
<feature type="region of interest" description="Disordered" evidence="4">
    <location>
        <begin position="34"/>
        <end position="66"/>
    </location>
</feature>
<feature type="compositionally biased region" description="Low complexity" evidence="4">
    <location>
        <begin position="51"/>
        <end position="64"/>
    </location>
</feature>
<evidence type="ECO:0000256" key="4">
    <source>
        <dbReference type="SAM" id="MobiDB-lite"/>
    </source>
</evidence>
<evidence type="ECO:0000313" key="8">
    <source>
        <dbReference type="Proteomes" id="UP000509303"/>
    </source>
</evidence>
<feature type="domain" description="HTH iclR-type" evidence="5">
    <location>
        <begin position="67"/>
        <end position="128"/>
    </location>
</feature>
<keyword evidence="3" id="KW-0804">Transcription</keyword>
<gene>
    <name evidence="7" type="ORF">HUT08_29580</name>
</gene>
<proteinExistence type="predicted"/>
<dbReference type="PANTHER" id="PTHR30136">
    <property type="entry name" value="HELIX-TURN-HELIX TRANSCRIPTIONAL REGULATOR, ICLR FAMILY"/>
    <property type="match status" value="1"/>
</dbReference>
<dbReference type="SMART" id="SM00346">
    <property type="entry name" value="HTH_ICLR"/>
    <property type="match status" value="1"/>
</dbReference>
<accession>A0A7H8NHN2</accession>
<dbReference type="Pfam" id="PF09339">
    <property type="entry name" value="HTH_IclR"/>
    <property type="match status" value="1"/>
</dbReference>
<evidence type="ECO:0000259" key="6">
    <source>
        <dbReference type="PROSITE" id="PS51078"/>
    </source>
</evidence>
<dbReference type="InterPro" id="IPR036388">
    <property type="entry name" value="WH-like_DNA-bd_sf"/>
</dbReference>
<name>A0A7H8NHN2_9ACTN</name>
<dbReference type="InterPro" id="IPR005471">
    <property type="entry name" value="Tscrpt_reg_IclR_N"/>
</dbReference>
<dbReference type="EMBL" id="CP054929">
    <property type="protein sequence ID" value="QKW53008.1"/>
    <property type="molecule type" value="Genomic_DNA"/>
</dbReference>
<reference evidence="7 8" key="1">
    <citation type="submission" date="2020-06" db="EMBL/GenBank/DDBJ databases">
        <title>Genome mining for natural products.</title>
        <authorList>
            <person name="Zhang B."/>
            <person name="Shi J."/>
            <person name="Ge H."/>
        </authorList>
    </citation>
    <scope>NUCLEOTIDE SEQUENCE [LARGE SCALE GENOMIC DNA]</scope>
    <source>
        <strain evidence="7 8">NA00687</strain>
    </source>
</reference>
<dbReference type="PROSITE" id="PS51077">
    <property type="entry name" value="HTH_ICLR"/>
    <property type="match status" value="1"/>
</dbReference>
<dbReference type="GO" id="GO:0003677">
    <property type="term" value="F:DNA binding"/>
    <property type="evidence" value="ECO:0007669"/>
    <property type="project" value="UniProtKB-KW"/>
</dbReference>
<dbReference type="Gene3D" id="3.30.450.40">
    <property type="match status" value="1"/>
</dbReference>
<dbReference type="GO" id="GO:0045892">
    <property type="term" value="P:negative regulation of DNA-templated transcription"/>
    <property type="evidence" value="ECO:0007669"/>
    <property type="project" value="TreeGrafter"/>
</dbReference>
<keyword evidence="8" id="KW-1185">Reference proteome</keyword>
<keyword evidence="2" id="KW-0238">DNA-binding</keyword>
<dbReference type="PROSITE" id="PS51078">
    <property type="entry name" value="ICLR_ED"/>
    <property type="match status" value="1"/>
</dbReference>
<dbReference type="InterPro" id="IPR029016">
    <property type="entry name" value="GAF-like_dom_sf"/>
</dbReference>
<dbReference type="InterPro" id="IPR036390">
    <property type="entry name" value="WH_DNA-bd_sf"/>
</dbReference>
<dbReference type="PANTHER" id="PTHR30136:SF24">
    <property type="entry name" value="HTH-TYPE TRANSCRIPTIONAL REPRESSOR ALLR"/>
    <property type="match status" value="1"/>
</dbReference>
<dbReference type="Gene3D" id="1.10.10.10">
    <property type="entry name" value="Winged helix-like DNA-binding domain superfamily/Winged helix DNA-binding domain"/>
    <property type="match status" value="1"/>
</dbReference>
<evidence type="ECO:0000256" key="3">
    <source>
        <dbReference type="ARBA" id="ARBA00023163"/>
    </source>
</evidence>
<dbReference type="AlphaFoldDB" id="A0A7H8NHN2"/>